<dbReference type="SUPFAM" id="SSF82771">
    <property type="entry name" value="GIY-YIG endonuclease"/>
    <property type="match status" value="1"/>
</dbReference>
<comment type="caution">
    <text evidence="4">The sequence shown here is derived from an EMBL/GenBank/DDBJ whole genome shotgun (WGS) entry which is preliminary data.</text>
</comment>
<evidence type="ECO:0000256" key="1">
    <source>
        <dbReference type="ARBA" id="ARBA00007435"/>
    </source>
</evidence>
<evidence type="ECO:0000259" key="3">
    <source>
        <dbReference type="PROSITE" id="PS50164"/>
    </source>
</evidence>
<dbReference type="CDD" id="cd10456">
    <property type="entry name" value="GIY-YIG_UPF0213"/>
    <property type="match status" value="1"/>
</dbReference>
<comment type="similarity">
    <text evidence="1">Belongs to the UPF0213 family.</text>
</comment>
<proteinExistence type="inferred from homology"/>
<keyword evidence="5" id="KW-1185">Reference proteome</keyword>
<evidence type="ECO:0000313" key="5">
    <source>
        <dbReference type="Proteomes" id="UP001597526"/>
    </source>
</evidence>
<dbReference type="EMBL" id="JBHULB010000005">
    <property type="protein sequence ID" value="MFD2585549.1"/>
    <property type="molecule type" value="Genomic_DNA"/>
</dbReference>
<dbReference type="PANTHER" id="PTHR34477:SF1">
    <property type="entry name" value="UPF0213 PROTEIN YHBQ"/>
    <property type="match status" value="1"/>
</dbReference>
<accession>A0ABW5MVA6</accession>
<protein>
    <submittedName>
        <fullName evidence="4">GIY-YIG nuclease family protein</fullName>
    </submittedName>
</protein>
<dbReference type="Gene3D" id="3.10.129.10">
    <property type="entry name" value="Hotdog Thioesterase"/>
    <property type="match status" value="1"/>
</dbReference>
<name>A0ABW5MVA6_9FLAO</name>
<dbReference type="SUPFAM" id="SSF54637">
    <property type="entry name" value="Thioesterase/thiol ester dehydrase-isomerase"/>
    <property type="match status" value="1"/>
</dbReference>
<evidence type="ECO:0000313" key="4">
    <source>
        <dbReference type="EMBL" id="MFD2585549.1"/>
    </source>
</evidence>
<dbReference type="PROSITE" id="PS50164">
    <property type="entry name" value="GIY_YIG"/>
    <property type="match status" value="1"/>
</dbReference>
<dbReference type="RefSeq" id="WP_377764948.1">
    <property type="nucleotide sequence ID" value="NZ_JBHULB010000005.1"/>
</dbReference>
<reference evidence="5" key="1">
    <citation type="journal article" date="2019" name="Int. J. Syst. Evol. Microbiol.">
        <title>The Global Catalogue of Microorganisms (GCM) 10K type strain sequencing project: providing services to taxonomists for standard genome sequencing and annotation.</title>
        <authorList>
            <consortium name="The Broad Institute Genomics Platform"/>
            <consortium name="The Broad Institute Genome Sequencing Center for Infectious Disease"/>
            <person name="Wu L."/>
            <person name="Ma J."/>
        </authorList>
    </citation>
    <scope>NUCLEOTIDE SEQUENCE [LARGE SCALE GENOMIC DNA]</scope>
    <source>
        <strain evidence="5">KCTC 52368</strain>
    </source>
</reference>
<dbReference type="Proteomes" id="UP001597526">
    <property type="component" value="Unassembled WGS sequence"/>
</dbReference>
<dbReference type="InterPro" id="IPR000305">
    <property type="entry name" value="GIY-YIG_endonuc"/>
</dbReference>
<dbReference type="PANTHER" id="PTHR34477">
    <property type="entry name" value="UPF0213 PROTEIN YHBQ"/>
    <property type="match status" value="1"/>
</dbReference>
<dbReference type="InterPro" id="IPR050190">
    <property type="entry name" value="UPF0213_domain"/>
</dbReference>
<dbReference type="InterPro" id="IPR035901">
    <property type="entry name" value="GIY-YIG_endonuc_sf"/>
</dbReference>
<feature type="domain" description="GIY-YIG" evidence="3">
    <location>
        <begin position="2"/>
        <end position="78"/>
    </location>
</feature>
<dbReference type="Pfam" id="PF01541">
    <property type="entry name" value="GIY-YIG"/>
    <property type="match status" value="1"/>
</dbReference>
<keyword evidence="2" id="KW-0456">Lyase</keyword>
<dbReference type="Pfam" id="PF07977">
    <property type="entry name" value="FabA"/>
    <property type="match status" value="1"/>
</dbReference>
<dbReference type="InterPro" id="IPR013114">
    <property type="entry name" value="FabA_FabZ"/>
</dbReference>
<evidence type="ECO:0000256" key="2">
    <source>
        <dbReference type="ARBA" id="ARBA00023239"/>
    </source>
</evidence>
<gene>
    <name evidence="4" type="ORF">ACFSQJ_01330</name>
</gene>
<sequence length="256" mass="29606">MKKYFVYILLCSDRSYYTGVTNDVYLREEQHNKGIDKKAYTFNRRPVKLVWFQEFVNPDRAIAKEKQLKGWSRKKKEALINNNLEGLPELSRNSLRQHFDKLSVTAQTDNFQSIIEKLPYQNPFLFVDSLSVVNENGVVGEYTFKADAGFYKGHFKNFPVTPGVLLTECCAQIGLVCLGIYFLGKDMDKDLKIGLSSSDMEFLQPVYPNERVTVRSELVYFRFHKLKCKVKMYNAKNEVVCKGVISGMFKASHDEK</sequence>
<dbReference type="Gene3D" id="3.40.1440.10">
    <property type="entry name" value="GIY-YIG endonuclease"/>
    <property type="match status" value="1"/>
</dbReference>
<dbReference type="InterPro" id="IPR029069">
    <property type="entry name" value="HotDog_dom_sf"/>
</dbReference>
<organism evidence="4 5">
    <name type="scientific">Croceitalea marina</name>
    <dbReference type="NCBI Taxonomy" id="1775166"/>
    <lineage>
        <taxon>Bacteria</taxon>
        <taxon>Pseudomonadati</taxon>
        <taxon>Bacteroidota</taxon>
        <taxon>Flavobacteriia</taxon>
        <taxon>Flavobacteriales</taxon>
        <taxon>Flavobacteriaceae</taxon>
        <taxon>Croceitalea</taxon>
    </lineage>
</organism>